<gene>
    <name evidence="2" type="ORF">Tco_0875912</name>
</gene>
<comment type="caution">
    <text evidence="2">The sequence shown here is derived from an EMBL/GenBank/DDBJ whole genome shotgun (WGS) entry which is preliminary data.</text>
</comment>
<sequence>MEAPIVVNCAEDPFEELDDILGEYAHIGKQITGNEITGNEITRNESTGNEITGKQMVVHVGNSSTVDDVLELGMLFETEGVGPVGKFKEVEVDADNESEEESDTEGDYTMDSDSEDLDYDPKHDDVFDDDEHIVEEVHVNMNNFRFTADPKHDTSIGGVDVQDDDLDVIDYDSFGSDLDDGIDSERRMQLRELRRIGKQKNKGPNKYYFYLGQQFASKEIMKERVKKHSVETRRQLILVKNNNERVRVRCQGTIPALVPYLAIDNNSNKNVFSQTKGGPVIRENNNSGKQNILGKGNTVEGKDKKVNTPKKVDKNSCPWTMLVTYTIECRWEVRTLIEDHTCIQLSAIKACTARFLADHVIKSLATNPDIPVRAVQDQMQK</sequence>
<protein>
    <submittedName>
        <fullName evidence="2">Mutator type transposase</fullName>
    </submittedName>
</protein>
<reference evidence="2" key="1">
    <citation type="journal article" date="2022" name="Int. J. Mol. Sci.">
        <title>Draft Genome of Tanacetum Coccineum: Genomic Comparison of Closely Related Tanacetum-Family Plants.</title>
        <authorList>
            <person name="Yamashiro T."/>
            <person name="Shiraishi A."/>
            <person name="Nakayama K."/>
            <person name="Satake H."/>
        </authorList>
    </citation>
    <scope>NUCLEOTIDE SEQUENCE</scope>
</reference>
<dbReference type="Proteomes" id="UP001151760">
    <property type="component" value="Unassembled WGS sequence"/>
</dbReference>
<proteinExistence type="predicted"/>
<accession>A0ABQ5BTM9</accession>
<keyword evidence="3" id="KW-1185">Reference proteome</keyword>
<feature type="region of interest" description="Disordered" evidence="1">
    <location>
        <begin position="86"/>
        <end position="120"/>
    </location>
</feature>
<dbReference type="EMBL" id="BQNB010013537">
    <property type="protein sequence ID" value="GJT17206.1"/>
    <property type="molecule type" value="Genomic_DNA"/>
</dbReference>
<name>A0ABQ5BTM9_9ASTR</name>
<feature type="compositionally biased region" description="Acidic residues" evidence="1">
    <location>
        <begin position="92"/>
        <end position="118"/>
    </location>
</feature>
<evidence type="ECO:0000256" key="1">
    <source>
        <dbReference type="SAM" id="MobiDB-lite"/>
    </source>
</evidence>
<dbReference type="PANTHER" id="PTHR31973">
    <property type="entry name" value="POLYPROTEIN, PUTATIVE-RELATED"/>
    <property type="match status" value="1"/>
</dbReference>
<evidence type="ECO:0000313" key="2">
    <source>
        <dbReference type="EMBL" id="GJT17206.1"/>
    </source>
</evidence>
<reference evidence="2" key="2">
    <citation type="submission" date="2022-01" db="EMBL/GenBank/DDBJ databases">
        <authorList>
            <person name="Yamashiro T."/>
            <person name="Shiraishi A."/>
            <person name="Satake H."/>
            <person name="Nakayama K."/>
        </authorList>
    </citation>
    <scope>NUCLEOTIDE SEQUENCE</scope>
</reference>
<dbReference type="PANTHER" id="PTHR31973:SF190">
    <property type="entry name" value="MULE TRANSPOSASE DOMAIN-CONTAINING PROTEIN"/>
    <property type="match status" value="1"/>
</dbReference>
<evidence type="ECO:0000313" key="3">
    <source>
        <dbReference type="Proteomes" id="UP001151760"/>
    </source>
</evidence>
<organism evidence="2 3">
    <name type="scientific">Tanacetum coccineum</name>
    <dbReference type="NCBI Taxonomy" id="301880"/>
    <lineage>
        <taxon>Eukaryota</taxon>
        <taxon>Viridiplantae</taxon>
        <taxon>Streptophyta</taxon>
        <taxon>Embryophyta</taxon>
        <taxon>Tracheophyta</taxon>
        <taxon>Spermatophyta</taxon>
        <taxon>Magnoliopsida</taxon>
        <taxon>eudicotyledons</taxon>
        <taxon>Gunneridae</taxon>
        <taxon>Pentapetalae</taxon>
        <taxon>asterids</taxon>
        <taxon>campanulids</taxon>
        <taxon>Asterales</taxon>
        <taxon>Asteraceae</taxon>
        <taxon>Asteroideae</taxon>
        <taxon>Anthemideae</taxon>
        <taxon>Anthemidinae</taxon>
        <taxon>Tanacetum</taxon>
    </lineage>
</organism>